<dbReference type="RefSeq" id="WP_118049386.1">
    <property type="nucleotide sequence ID" value="NZ_CABJFK010000001.1"/>
</dbReference>
<dbReference type="SUPFAM" id="SSF54001">
    <property type="entry name" value="Cysteine proteinases"/>
    <property type="match status" value="1"/>
</dbReference>
<dbReference type="InterPro" id="IPR002931">
    <property type="entry name" value="Transglutaminase-like"/>
</dbReference>
<evidence type="ECO:0000256" key="1">
    <source>
        <dbReference type="SAM" id="SignalP"/>
    </source>
</evidence>
<name>A0A414JCA7_9FIRM</name>
<feature type="chain" id="PRO_5038355690" evidence="1">
    <location>
        <begin position="22"/>
        <end position="244"/>
    </location>
</feature>
<dbReference type="AlphaFoldDB" id="A0A414JCA7"/>
<protein>
    <submittedName>
        <fullName evidence="3">Transglutaminase</fullName>
    </submittedName>
</protein>
<organism evidence="3 4">
    <name type="scientific">Blautia obeum</name>
    <dbReference type="NCBI Taxonomy" id="40520"/>
    <lineage>
        <taxon>Bacteria</taxon>
        <taxon>Bacillati</taxon>
        <taxon>Bacillota</taxon>
        <taxon>Clostridia</taxon>
        <taxon>Lachnospirales</taxon>
        <taxon>Lachnospiraceae</taxon>
        <taxon>Blautia</taxon>
    </lineage>
</organism>
<dbReference type="InterPro" id="IPR038765">
    <property type="entry name" value="Papain-like_cys_pep_sf"/>
</dbReference>
<dbReference type="Gene3D" id="2.10.270.10">
    <property type="entry name" value="Cholin Binding"/>
    <property type="match status" value="1"/>
</dbReference>
<reference evidence="3 4" key="1">
    <citation type="submission" date="2018-08" db="EMBL/GenBank/DDBJ databases">
        <title>A genome reference for cultivated species of the human gut microbiota.</title>
        <authorList>
            <person name="Zou Y."/>
            <person name="Xue W."/>
            <person name="Luo G."/>
        </authorList>
    </citation>
    <scope>NUCLEOTIDE SEQUENCE [LARGE SCALE GENOMIC DNA]</scope>
    <source>
        <strain evidence="3 4">AM28-23</strain>
    </source>
</reference>
<evidence type="ECO:0000313" key="4">
    <source>
        <dbReference type="Proteomes" id="UP000283745"/>
    </source>
</evidence>
<dbReference type="EMBL" id="QSKF01000001">
    <property type="protein sequence ID" value="RHE42161.1"/>
    <property type="molecule type" value="Genomic_DNA"/>
</dbReference>
<accession>A0A414JCA7</accession>
<gene>
    <name evidence="3" type="ORF">DW740_02335</name>
</gene>
<feature type="domain" description="Transglutaminase-like" evidence="2">
    <location>
        <begin position="153"/>
        <end position="213"/>
    </location>
</feature>
<proteinExistence type="predicted"/>
<evidence type="ECO:0000259" key="2">
    <source>
        <dbReference type="SMART" id="SM00460"/>
    </source>
</evidence>
<evidence type="ECO:0000313" key="3">
    <source>
        <dbReference type="EMBL" id="RHE42161.1"/>
    </source>
</evidence>
<dbReference type="Proteomes" id="UP000283745">
    <property type="component" value="Unassembled WGS sequence"/>
</dbReference>
<keyword evidence="1" id="KW-0732">Signal</keyword>
<sequence length="244" mass="27101">MKVNKKITAMLLSAAIAAAPAAAPIMDVQTVAAATTTTKTLKNAWSQNHKYYYDKNGKKVTGVKKIGKYTYVFAKNGKLVTNKKYYKYNAKTYYKIAKNGRAKKLSAVETLAAIRLKKCGGNLKKAFNWSASVRYAGNYKVAKKNVANYAKYGFQTLRGDCYVQAATFYQMAKVAGYDAKYVKGSVNKGKGLAPHAWVEIKSNGKTYVYDPNFQSEFGKKGYTGYKITYGQKGTLQYVKTSKVR</sequence>
<dbReference type="Pfam" id="PF01841">
    <property type="entry name" value="Transglut_core"/>
    <property type="match status" value="1"/>
</dbReference>
<dbReference type="SUPFAM" id="SSF69360">
    <property type="entry name" value="Cell wall binding repeat"/>
    <property type="match status" value="1"/>
</dbReference>
<comment type="caution">
    <text evidence="3">The sequence shown here is derived from an EMBL/GenBank/DDBJ whole genome shotgun (WGS) entry which is preliminary data.</text>
</comment>
<feature type="signal peptide" evidence="1">
    <location>
        <begin position="1"/>
        <end position="21"/>
    </location>
</feature>
<dbReference type="SMART" id="SM00460">
    <property type="entry name" value="TGc"/>
    <property type="match status" value="1"/>
</dbReference>